<name>M9MIK7_PSEA3</name>
<evidence type="ECO:0000256" key="8">
    <source>
        <dbReference type="ARBA" id="ARBA00023027"/>
    </source>
</evidence>
<dbReference type="PANTHER" id="PTHR42904">
    <property type="entry name" value="NUDIX HYDROLASE, NUDC SUBFAMILY"/>
    <property type="match status" value="1"/>
</dbReference>
<evidence type="ECO:0000256" key="9">
    <source>
        <dbReference type="ARBA" id="ARBA00023679"/>
    </source>
</evidence>
<evidence type="ECO:0000313" key="11">
    <source>
        <dbReference type="EMBL" id="GAC77062.1"/>
    </source>
</evidence>
<evidence type="ECO:0000256" key="1">
    <source>
        <dbReference type="ARBA" id="ARBA00001946"/>
    </source>
</evidence>
<feature type="domain" description="Nudix hydrolase" evidence="10">
    <location>
        <begin position="342"/>
        <end position="472"/>
    </location>
</feature>
<organism evidence="11 12">
    <name type="scientific">Pseudozyma antarctica (strain T-34)</name>
    <name type="common">Yeast</name>
    <name type="synonym">Candida antarctica</name>
    <dbReference type="NCBI Taxonomy" id="1151754"/>
    <lineage>
        <taxon>Eukaryota</taxon>
        <taxon>Fungi</taxon>
        <taxon>Dikarya</taxon>
        <taxon>Basidiomycota</taxon>
        <taxon>Ustilaginomycotina</taxon>
        <taxon>Ustilaginomycetes</taxon>
        <taxon>Ustilaginales</taxon>
        <taxon>Ustilaginaceae</taxon>
        <taxon>Moesziomyces</taxon>
    </lineage>
</organism>
<evidence type="ECO:0000256" key="6">
    <source>
        <dbReference type="ARBA" id="ARBA00022801"/>
    </source>
</evidence>
<dbReference type="InterPro" id="IPR015797">
    <property type="entry name" value="NUDIX_hydrolase-like_dom_sf"/>
</dbReference>
<dbReference type="STRING" id="1151754.M9MIK7"/>
<dbReference type="FunFam" id="3.90.79.10:FF:000042">
    <property type="entry name" value="Probable NADH pyrophosphatase"/>
    <property type="match status" value="1"/>
</dbReference>
<evidence type="ECO:0000256" key="5">
    <source>
        <dbReference type="ARBA" id="ARBA00022723"/>
    </source>
</evidence>
<proteinExistence type="inferred from homology"/>
<dbReference type="GO" id="GO:0035529">
    <property type="term" value="F:NADH pyrophosphatase activity"/>
    <property type="evidence" value="ECO:0007669"/>
    <property type="project" value="TreeGrafter"/>
</dbReference>
<keyword evidence="8" id="KW-0520">NAD</keyword>
<dbReference type="Pfam" id="PF00293">
    <property type="entry name" value="NUDIX"/>
    <property type="match status" value="1"/>
</dbReference>
<dbReference type="GO" id="GO:0005829">
    <property type="term" value="C:cytosol"/>
    <property type="evidence" value="ECO:0007669"/>
    <property type="project" value="TreeGrafter"/>
</dbReference>
<comment type="similarity">
    <text evidence="3">Belongs to the Nudix hydrolase family. NudC subfamily.</text>
</comment>
<dbReference type="EMBL" id="DF196790">
    <property type="protein sequence ID" value="GAC77062.1"/>
    <property type="molecule type" value="Genomic_DNA"/>
</dbReference>
<evidence type="ECO:0000256" key="3">
    <source>
        <dbReference type="ARBA" id="ARBA00009595"/>
    </source>
</evidence>
<dbReference type="InterPro" id="IPR020084">
    <property type="entry name" value="NUDIX_hydrolase_CS"/>
</dbReference>
<dbReference type="GO" id="GO:0019677">
    <property type="term" value="P:NAD+ catabolic process"/>
    <property type="evidence" value="ECO:0007669"/>
    <property type="project" value="TreeGrafter"/>
</dbReference>
<dbReference type="PROSITE" id="PS00893">
    <property type="entry name" value="NUDIX_BOX"/>
    <property type="match status" value="1"/>
</dbReference>
<keyword evidence="7" id="KW-0460">Magnesium</keyword>
<dbReference type="PANTHER" id="PTHR42904:SF6">
    <property type="entry name" value="NAD-CAPPED RNA HYDROLASE NUDT12"/>
    <property type="match status" value="1"/>
</dbReference>
<evidence type="ECO:0000259" key="10">
    <source>
        <dbReference type="PROSITE" id="PS51462"/>
    </source>
</evidence>
<dbReference type="GO" id="GO:0046872">
    <property type="term" value="F:metal ion binding"/>
    <property type="evidence" value="ECO:0007669"/>
    <property type="project" value="UniProtKB-KW"/>
</dbReference>
<gene>
    <name evidence="11" type="ORF">PANT_24d00025</name>
</gene>
<comment type="cofactor">
    <cofactor evidence="1">
        <name>Mg(2+)</name>
        <dbReference type="ChEBI" id="CHEBI:18420"/>
    </cofactor>
</comment>
<keyword evidence="5" id="KW-0479">Metal-binding</keyword>
<dbReference type="AlphaFoldDB" id="M9MIK7"/>
<dbReference type="Pfam" id="PF09296">
    <property type="entry name" value="NUDIX-like"/>
    <property type="match status" value="1"/>
</dbReference>
<accession>M9MIK7</accession>
<dbReference type="Gene3D" id="3.90.79.10">
    <property type="entry name" value="Nucleoside Triphosphate Pyrophosphohydrolase"/>
    <property type="match status" value="1"/>
</dbReference>
<dbReference type="InterPro" id="IPR000086">
    <property type="entry name" value="NUDIX_hydrolase_dom"/>
</dbReference>
<keyword evidence="6 11" id="KW-0378">Hydrolase</keyword>
<dbReference type="SUPFAM" id="SSF55811">
    <property type="entry name" value="Nudix"/>
    <property type="match status" value="1"/>
</dbReference>
<evidence type="ECO:0000313" key="12">
    <source>
        <dbReference type="Proteomes" id="UP000011976"/>
    </source>
</evidence>
<evidence type="ECO:0000256" key="4">
    <source>
        <dbReference type="ARBA" id="ARBA00012381"/>
    </source>
</evidence>
<sequence length="528" mass="58196">MSRLVARALPAVRIQGPKHLVPSTTTRSLFSLPPTTRPHRGLRRPVVKMATQAGSFPSFTTVNFYAGSKLNRLSWLRTSTEFLNSTIASPQTRFVLMKHNNPLCHGSGDNEGMLATFSWDEVKKHVLQNVEASGGVKTGEDASVFGPQAYGLTNGAGEKEFARATDGVGPSRLALVFLGIDESELTQTSLPGQMAKDGDKAEGAPAGVPYFALSLTYRPAFVEGEAPMQALLDEIEAEGDKYDFLDLRASSRASAWPREHAAIVAQAKSLLDWNERHQYCPGCSRQQYSLWAGYKRGCSSSLGLAAPGSHFATAFLGGKTSFEEDGKGVCPSTQVLSNFHYPRTDPVIIMAIISPDGEKVLLGRQKKWPAGFYSCLAGFCEPGESFEEAVRREVLEESGIQVDQVIYHSSQPWPYPTNLMAGFYGIAKTDDAESIRLDLDNELEDARFYTRQEILDVIERKKNAHFTRAELEKIDKEHHTSDGEDKAKDKVQIRLPPDTAIARVLVEAWAKGHAVLPTHMDNFQKTRM</sequence>
<dbReference type="OrthoDB" id="10249612at2759"/>
<evidence type="ECO:0000256" key="2">
    <source>
        <dbReference type="ARBA" id="ARBA00001947"/>
    </source>
</evidence>
<dbReference type="GO" id="GO:0006742">
    <property type="term" value="P:NADP+ catabolic process"/>
    <property type="evidence" value="ECO:0007669"/>
    <property type="project" value="TreeGrafter"/>
</dbReference>
<dbReference type="InterPro" id="IPR049734">
    <property type="entry name" value="NudC-like_C"/>
</dbReference>
<reference evidence="12" key="1">
    <citation type="journal article" date="2013" name="Genome Announc.">
        <title>Genome sequence of the basidiomycetous yeast Pseudozyma antarctica T-34, a producer of the glycolipid biosurfactants mannosylerythritol lipids.</title>
        <authorList>
            <person name="Morita T."/>
            <person name="Koike H."/>
            <person name="Koyama Y."/>
            <person name="Hagiwara H."/>
            <person name="Ito E."/>
            <person name="Fukuoka T."/>
            <person name="Imura T."/>
            <person name="Machida M."/>
            <person name="Kitamoto D."/>
        </authorList>
    </citation>
    <scope>NUCLEOTIDE SEQUENCE [LARGE SCALE GENOMIC DNA]</scope>
    <source>
        <strain evidence="12">T-34</strain>
    </source>
</reference>
<evidence type="ECO:0000256" key="7">
    <source>
        <dbReference type="ARBA" id="ARBA00022842"/>
    </source>
</evidence>
<dbReference type="Gene3D" id="3.90.79.20">
    <property type="match status" value="1"/>
</dbReference>
<comment type="catalytic activity">
    <reaction evidence="9">
        <text>a 5'-end NAD(+)-phospho-ribonucleoside in mRNA + H2O = a 5'-end phospho-adenosine-phospho-ribonucleoside in mRNA + beta-nicotinamide D-ribonucleotide + 2 H(+)</text>
        <dbReference type="Rhea" id="RHEA:60876"/>
        <dbReference type="Rhea" id="RHEA-COMP:15698"/>
        <dbReference type="Rhea" id="RHEA-COMP:15719"/>
        <dbReference type="ChEBI" id="CHEBI:14649"/>
        <dbReference type="ChEBI" id="CHEBI:15377"/>
        <dbReference type="ChEBI" id="CHEBI:15378"/>
        <dbReference type="ChEBI" id="CHEBI:144029"/>
        <dbReference type="ChEBI" id="CHEBI:144051"/>
    </reaction>
    <physiologicalReaction direction="left-to-right" evidence="9">
        <dbReference type="Rhea" id="RHEA:60877"/>
    </physiologicalReaction>
</comment>
<dbReference type="EC" id="3.6.1.22" evidence="4"/>
<dbReference type="Proteomes" id="UP000011976">
    <property type="component" value="Unassembled WGS sequence"/>
</dbReference>
<dbReference type="CDD" id="cd03429">
    <property type="entry name" value="NUDIX_NADH_pyrophosphatase_Nudt13"/>
    <property type="match status" value="1"/>
</dbReference>
<comment type="cofactor">
    <cofactor evidence="2">
        <name>Zn(2+)</name>
        <dbReference type="ChEBI" id="CHEBI:29105"/>
    </cofactor>
</comment>
<dbReference type="PROSITE" id="PS51462">
    <property type="entry name" value="NUDIX"/>
    <property type="match status" value="1"/>
</dbReference>
<dbReference type="GO" id="GO:0005777">
    <property type="term" value="C:peroxisome"/>
    <property type="evidence" value="ECO:0007669"/>
    <property type="project" value="TreeGrafter"/>
</dbReference>
<dbReference type="InterPro" id="IPR015375">
    <property type="entry name" value="NADH_PPase-like_N"/>
</dbReference>
<dbReference type="InterPro" id="IPR050241">
    <property type="entry name" value="NAD-cap_RNA_hydrolase_NudC"/>
</dbReference>
<protein>
    <recommendedName>
        <fullName evidence="4">NAD(+) diphosphatase</fullName>
        <ecNumber evidence="4">3.6.1.22</ecNumber>
    </recommendedName>
</protein>